<gene>
    <name evidence="1" type="ORF">WMY93_013380</name>
</gene>
<sequence>MRTALDHTPETPQRLQEPVYAAVSLTPLINSTCFDIDCYVVCVWTRPLSGQWCEGSAPLYYSWDQSRLLRLTVLTGAAAVHFDKVLISLSLTDSLTMSNSLSAPTSRIYASVEEPERETITASVNNGLH</sequence>
<accession>A0AAW0P5W3</accession>
<reference evidence="2" key="1">
    <citation type="submission" date="2024-04" db="EMBL/GenBank/DDBJ databases">
        <title>Salinicola lusitanus LLJ914,a marine bacterium isolated from the Okinawa Trough.</title>
        <authorList>
            <person name="Li J."/>
        </authorList>
    </citation>
    <scope>NUCLEOTIDE SEQUENCE [LARGE SCALE GENOMIC DNA]</scope>
</reference>
<comment type="caution">
    <text evidence="1">The sequence shown here is derived from an EMBL/GenBank/DDBJ whole genome shotgun (WGS) entry which is preliminary data.</text>
</comment>
<name>A0AAW0P5W3_9GOBI</name>
<evidence type="ECO:0000313" key="2">
    <source>
        <dbReference type="Proteomes" id="UP001460270"/>
    </source>
</evidence>
<dbReference type="Proteomes" id="UP001460270">
    <property type="component" value="Unassembled WGS sequence"/>
</dbReference>
<keyword evidence="2" id="KW-1185">Reference proteome</keyword>
<dbReference type="AlphaFoldDB" id="A0AAW0P5W3"/>
<proteinExistence type="predicted"/>
<evidence type="ECO:0000313" key="1">
    <source>
        <dbReference type="EMBL" id="KAK7913169.1"/>
    </source>
</evidence>
<dbReference type="EMBL" id="JBBPFD010000009">
    <property type="protein sequence ID" value="KAK7913169.1"/>
    <property type="molecule type" value="Genomic_DNA"/>
</dbReference>
<protein>
    <submittedName>
        <fullName evidence="1">Uncharacterized protein</fullName>
    </submittedName>
</protein>
<organism evidence="1 2">
    <name type="scientific">Mugilogobius chulae</name>
    <name type="common">yellowstripe goby</name>
    <dbReference type="NCBI Taxonomy" id="88201"/>
    <lineage>
        <taxon>Eukaryota</taxon>
        <taxon>Metazoa</taxon>
        <taxon>Chordata</taxon>
        <taxon>Craniata</taxon>
        <taxon>Vertebrata</taxon>
        <taxon>Euteleostomi</taxon>
        <taxon>Actinopterygii</taxon>
        <taxon>Neopterygii</taxon>
        <taxon>Teleostei</taxon>
        <taxon>Neoteleostei</taxon>
        <taxon>Acanthomorphata</taxon>
        <taxon>Gobiaria</taxon>
        <taxon>Gobiiformes</taxon>
        <taxon>Gobioidei</taxon>
        <taxon>Gobiidae</taxon>
        <taxon>Gobionellinae</taxon>
        <taxon>Mugilogobius</taxon>
    </lineage>
</organism>